<evidence type="ECO:0000313" key="4">
    <source>
        <dbReference type="Proteomes" id="UP000001572"/>
    </source>
</evidence>
<dbReference type="GO" id="GO:0042597">
    <property type="term" value="C:periplasmic space"/>
    <property type="evidence" value="ECO:0007669"/>
    <property type="project" value="UniProtKB-ARBA"/>
</dbReference>
<gene>
    <name evidence="3" type="ordered locus">Amet_1119</name>
</gene>
<dbReference type="Gene3D" id="3.10.105.10">
    <property type="entry name" value="Dipeptide-binding Protein, Domain 3"/>
    <property type="match status" value="1"/>
</dbReference>
<dbReference type="eggNOG" id="COG0747">
    <property type="taxonomic scope" value="Bacteria"/>
</dbReference>
<reference evidence="4" key="1">
    <citation type="journal article" date="2016" name="Genome Announc.">
        <title>Complete genome sequence of Alkaliphilus metalliredigens strain QYMF, an alkaliphilic and metal-reducing bacterium isolated from borax-contaminated leachate ponds.</title>
        <authorList>
            <person name="Hwang C."/>
            <person name="Copeland A."/>
            <person name="Lucas S."/>
            <person name="Lapidus A."/>
            <person name="Barry K."/>
            <person name="Detter J.C."/>
            <person name="Glavina Del Rio T."/>
            <person name="Hammon N."/>
            <person name="Israni S."/>
            <person name="Dalin E."/>
            <person name="Tice H."/>
            <person name="Pitluck S."/>
            <person name="Chertkov O."/>
            <person name="Brettin T."/>
            <person name="Bruce D."/>
            <person name="Han C."/>
            <person name="Schmutz J."/>
            <person name="Larimer F."/>
            <person name="Land M.L."/>
            <person name="Hauser L."/>
            <person name="Kyrpides N."/>
            <person name="Mikhailova N."/>
            <person name="Ye Q."/>
            <person name="Zhou J."/>
            <person name="Richardson P."/>
            <person name="Fields M.W."/>
        </authorList>
    </citation>
    <scope>NUCLEOTIDE SEQUENCE [LARGE SCALE GENOMIC DNA]</scope>
    <source>
        <strain evidence="4">QYMF</strain>
    </source>
</reference>
<dbReference type="HOGENOM" id="CLU_017028_7_5_9"/>
<keyword evidence="1" id="KW-0732">Signal</keyword>
<evidence type="ECO:0000256" key="1">
    <source>
        <dbReference type="SAM" id="SignalP"/>
    </source>
</evidence>
<dbReference type="STRING" id="293826.Amet_1119"/>
<dbReference type="InterPro" id="IPR039424">
    <property type="entry name" value="SBP_5"/>
</dbReference>
<proteinExistence type="predicted"/>
<dbReference type="PIRSF" id="PIRSF002741">
    <property type="entry name" value="MppA"/>
    <property type="match status" value="1"/>
</dbReference>
<organism evidence="3 4">
    <name type="scientific">Alkaliphilus metalliredigens (strain QYMF)</name>
    <dbReference type="NCBI Taxonomy" id="293826"/>
    <lineage>
        <taxon>Bacteria</taxon>
        <taxon>Bacillati</taxon>
        <taxon>Bacillota</taxon>
        <taxon>Clostridia</taxon>
        <taxon>Peptostreptococcales</taxon>
        <taxon>Natronincolaceae</taxon>
        <taxon>Alkaliphilus</taxon>
    </lineage>
</organism>
<dbReference type="GO" id="GO:0043190">
    <property type="term" value="C:ATP-binding cassette (ABC) transporter complex"/>
    <property type="evidence" value="ECO:0007669"/>
    <property type="project" value="InterPro"/>
</dbReference>
<dbReference type="CDD" id="cd08490">
    <property type="entry name" value="PBP2_NikA_DppA_OppA_like_3"/>
    <property type="match status" value="1"/>
</dbReference>
<accession>A6TMB2</accession>
<dbReference type="InterPro" id="IPR030678">
    <property type="entry name" value="Peptide/Ni-bd"/>
</dbReference>
<dbReference type="PROSITE" id="PS51257">
    <property type="entry name" value="PROKAR_LIPOPROTEIN"/>
    <property type="match status" value="1"/>
</dbReference>
<dbReference type="Pfam" id="PF00496">
    <property type="entry name" value="SBP_bac_5"/>
    <property type="match status" value="1"/>
</dbReference>
<dbReference type="PANTHER" id="PTHR30290">
    <property type="entry name" value="PERIPLASMIC BINDING COMPONENT OF ABC TRANSPORTER"/>
    <property type="match status" value="1"/>
</dbReference>
<dbReference type="RefSeq" id="WP_012062371.1">
    <property type="nucleotide sequence ID" value="NC_009633.1"/>
</dbReference>
<dbReference type="EMBL" id="CP000724">
    <property type="protein sequence ID" value="ABR47330.1"/>
    <property type="molecule type" value="Genomic_DNA"/>
</dbReference>
<dbReference type="InterPro" id="IPR000914">
    <property type="entry name" value="SBP_5_dom"/>
</dbReference>
<evidence type="ECO:0000259" key="2">
    <source>
        <dbReference type="Pfam" id="PF00496"/>
    </source>
</evidence>
<feature type="domain" description="Solute-binding protein family 5" evidence="2">
    <location>
        <begin position="87"/>
        <end position="435"/>
    </location>
</feature>
<dbReference type="Proteomes" id="UP000001572">
    <property type="component" value="Chromosome"/>
</dbReference>
<sequence length="518" mass="57865">MKKKLVVLLVCMFLASLLTACIGGNETQGTTTDGNNGQESSTEEKILTFGSTESTTSLDPHMDWNGWYGVRYGITETLFKLNDSLVPEPWLAESYENIDGLTWKIILKDNVFFTNGEAVTAHKVVENMQRFGEVNYRAAVFATASYTVEDDLTILIKTEAPYATLINDLSDPYASIIDLATTEDRETHPIGTGPYISVEFLPDESVTLEKNQSYWDGTPKLDKVYVKKISDMDTLAMALQSGEIDVAHNITSDTVELFKDTSKYTVSQVETSRAYMLYYNLETLPDEAVRKAISMAIDKESICTYLLNNSATPAVGAFPDRMVYGGSNLKGVAYDSEGAKAILEQAGYRDLNGDGIREKDGEPLSINLVLYRRLSQEDIATEMQSALKQIGIDVNVTVFDNTEYFKTGEFDIGMYCIVTSPTGDSDAFLNMTMRTGMDNNFGGYSHSKVDDLLEQLQQEYDPDKRAELTIEIQQLVLDDYAYDFIGFNNMTMIMKKNVTGFKAHPTDYYQLNVNSDIQ</sequence>
<dbReference type="SUPFAM" id="SSF53850">
    <property type="entry name" value="Periplasmic binding protein-like II"/>
    <property type="match status" value="1"/>
</dbReference>
<dbReference type="GO" id="GO:0015833">
    <property type="term" value="P:peptide transport"/>
    <property type="evidence" value="ECO:0007669"/>
    <property type="project" value="TreeGrafter"/>
</dbReference>
<name>A6TMB2_ALKMQ</name>
<dbReference type="KEGG" id="amt:Amet_1119"/>
<protein>
    <submittedName>
        <fullName evidence="3">Extracellular solute-binding protein, family 5</fullName>
    </submittedName>
</protein>
<dbReference type="PANTHER" id="PTHR30290:SF81">
    <property type="entry name" value="OLIGOPEPTIDE-BINDING PROTEIN OPPA"/>
    <property type="match status" value="1"/>
</dbReference>
<keyword evidence="4" id="KW-1185">Reference proteome</keyword>
<feature type="signal peptide" evidence="1">
    <location>
        <begin position="1"/>
        <end position="20"/>
    </location>
</feature>
<feature type="chain" id="PRO_5038628854" evidence="1">
    <location>
        <begin position="21"/>
        <end position="518"/>
    </location>
</feature>
<dbReference type="GO" id="GO:1904680">
    <property type="term" value="F:peptide transmembrane transporter activity"/>
    <property type="evidence" value="ECO:0007669"/>
    <property type="project" value="TreeGrafter"/>
</dbReference>
<dbReference type="Gene3D" id="3.40.190.10">
    <property type="entry name" value="Periplasmic binding protein-like II"/>
    <property type="match status" value="1"/>
</dbReference>
<evidence type="ECO:0000313" key="3">
    <source>
        <dbReference type="EMBL" id="ABR47330.1"/>
    </source>
</evidence>
<dbReference type="AlphaFoldDB" id="A6TMB2"/>